<dbReference type="EMBL" id="BIMX01000038">
    <property type="protein sequence ID" value="GCF01614.1"/>
    <property type="molecule type" value="Genomic_DNA"/>
</dbReference>
<dbReference type="Gene3D" id="3.40.50.300">
    <property type="entry name" value="P-loop containing nucleotide triphosphate hydrolases"/>
    <property type="match status" value="1"/>
</dbReference>
<sequence>MAHLNNANTLQYQEASDSDESSSSKELTTAPDVRKEVLEEYDEENEEEPHEDSRVQFKPLLNENVFVINKSNDTLLVALTRKQRIFISGTFCLQVVKGGVLYGHTHYNASKDTYTVWHPLCDSIPSIQSSYFAGWEERVYIDNEDRDLVECELKDFPCIIKLHNPRVDNLLQSSELYPEAGNLWKNQENFTPNLTSPQCSFTILDESESQFLPLHITGEWLNTIERLGLAHKNSAHDMRVMVLGGKNTGKSTLLRLLTQNFLYGGSSQEELIYFDLDPGQPEFSPPDCISVNQLSRFTKVLGRHMGQPFFPVIRQHYLGSNSPQDSPHLYLRCIDELVDYLEEQIYMGTSLVNLPGWIKGFGLNILNHVIHRYKPTHIVMLESKSSRQYFEELNTDTLFTSSLRDNYQSEILNVQAKLNSFRENKFSAATLRTHNMLAHFHTQIKTRSLISYNFTPLVLQPPLQISFGNRGIQGIRFFEEFEDIHKDDIKNALEGTVVGLYSFSDDGCNKLKDNTTFHGVFPMLKNLPSEIMFFSLALIHSIDIGNKFMNVYIPSFKTNQLDRSSGTTWLVVRGKSETPFCELYPPKIFSNSNKIPFISHERRKKYEHIWKVRRNVMRRGHHLK</sequence>
<gene>
    <name evidence="10" type="primary">GRC3</name>
    <name evidence="10" type="ORF">ZYGM_000484</name>
</gene>
<dbReference type="PANTHER" id="PTHR12755">
    <property type="entry name" value="CLEAVAGE/POLYADENYLATION FACTOR IA SUBUNIT CLP1P"/>
    <property type="match status" value="1"/>
</dbReference>
<proteinExistence type="inferred from homology"/>
<keyword evidence="6 10" id="KW-0418">Kinase</keyword>
<comment type="similarity">
    <text evidence="1">Belongs to the Clp1 family. NOL9/GRC3 subfamily.</text>
</comment>
<evidence type="ECO:0000256" key="1">
    <source>
        <dbReference type="ARBA" id="ARBA00011003"/>
    </source>
</evidence>
<reference evidence="10 11" key="1">
    <citation type="submission" date="2019-01" db="EMBL/GenBank/DDBJ databases">
        <title>Draft Genome Sequencing of Zygosaccharomyces mellis Ca-7.</title>
        <authorList>
            <person name="Shiwa Y."/>
            <person name="Kanesaki Y."/>
            <person name="Ishige T."/>
            <person name="Mura K."/>
            <person name="Hori T."/>
            <person name="Tamura T."/>
        </authorList>
    </citation>
    <scope>NUCLEOTIDE SEQUENCE [LARGE SCALE GENOMIC DNA]</scope>
    <source>
        <strain evidence="10 11">Ca-7</strain>
    </source>
</reference>
<evidence type="ECO:0000313" key="11">
    <source>
        <dbReference type="Proteomes" id="UP000301737"/>
    </source>
</evidence>
<comment type="caution">
    <text evidence="10">The sequence shown here is derived from an EMBL/GenBank/DDBJ whole genome shotgun (WGS) entry which is preliminary data.</text>
</comment>
<evidence type="ECO:0000256" key="4">
    <source>
        <dbReference type="ARBA" id="ARBA00022679"/>
    </source>
</evidence>
<keyword evidence="4" id="KW-0808">Transferase</keyword>
<keyword evidence="5" id="KW-0547">Nucleotide-binding</keyword>
<evidence type="ECO:0000259" key="9">
    <source>
        <dbReference type="Pfam" id="PF16575"/>
    </source>
</evidence>
<evidence type="ECO:0000256" key="3">
    <source>
        <dbReference type="ARBA" id="ARBA00019824"/>
    </source>
</evidence>
<dbReference type="GO" id="GO:0000448">
    <property type="term" value="P:cleavage in ITS2 between 5.8S rRNA and LSU-rRNA of tricistronic rRNA transcript (SSU-rRNA, 5.8S rRNA, LSU-rRNA)"/>
    <property type="evidence" value="ECO:0007669"/>
    <property type="project" value="TreeGrafter"/>
</dbReference>
<organism evidence="10 11">
    <name type="scientific">Zygosaccharomyces mellis</name>
    <dbReference type="NCBI Taxonomy" id="42258"/>
    <lineage>
        <taxon>Eukaryota</taxon>
        <taxon>Fungi</taxon>
        <taxon>Dikarya</taxon>
        <taxon>Ascomycota</taxon>
        <taxon>Saccharomycotina</taxon>
        <taxon>Saccharomycetes</taxon>
        <taxon>Saccharomycetales</taxon>
        <taxon>Saccharomycetaceae</taxon>
        <taxon>Zygosaccharomyces</taxon>
    </lineage>
</organism>
<accession>A0A4C2ECG6</accession>
<evidence type="ECO:0000256" key="2">
    <source>
        <dbReference type="ARBA" id="ARBA00018706"/>
    </source>
</evidence>
<dbReference type="InterPro" id="IPR027417">
    <property type="entry name" value="P-loop_NTPase"/>
</dbReference>
<dbReference type="Proteomes" id="UP000301737">
    <property type="component" value="Unassembled WGS sequence"/>
</dbReference>
<dbReference type="GO" id="GO:0051731">
    <property type="term" value="F:polynucleotide 5'-hydroxyl-kinase activity"/>
    <property type="evidence" value="ECO:0007669"/>
    <property type="project" value="InterPro"/>
</dbReference>
<dbReference type="InterPro" id="IPR032319">
    <property type="entry name" value="CLP1_P"/>
</dbReference>
<evidence type="ECO:0000256" key="5">
    <source>
        <dbReference type="ARBA" id="ARBA00022741"/>
    </source>
</evidence>
<dbReference type="AlphaFoldDB" id="A0A4C2ECG6"/>
<dbReference type="InterPro" id="IPR045116">
    <property type="entry name" value="Clp1/Grc3"/>
</dbReference>
<dbReference type="PANTHER" id="PTHR12755:SF3">
    <property type="entry name" value="POLYNUCLEOTIDE 5'-HYDROXYL-KINASE NOL9"/>
    <property type="match status" value="1"/>
</dbReference>
<name>A0A4C2ECG6_9SACH</name>
<evidence type="ECO:0000256" key="8">
    <source>
        <dbReference type="SAM" id="MobiDB-lite"/>
    </source>
</evidence>
<evidence type="ECO:0000313" key="10">
    <source>
        <dbReference type="EMBL" id="GCF01614.1"/>
    </source>
</evidence>
<dbReference type="OrthoDB" id="4054781at2759"/>
<feature type="compositionally biased region" description="Acidic residues" evidence="8">
    <location>
        <begin position="39"/>
        <end position="50"/>
    </location>
</feature>
<dbReference type="GO" id="GO:0005634">
    <property type="term" value="C:nucleus"/>
    <property type="evidence" value="ECO:0007669"/>
    <property type="project" value="TreeGrafter"/>
</dbReference>
<dbReference type="Pfam" id="PF16575">
    <property type="entry name" value="CLP1_P"/>
    <property type="match status" value="1"/>
</dbReference>
<feature type="compositionally biased region" description="Polar residues" evidence="8">
    <location>
        <begin position="1"/>
        <end position="15"/>
    </location>
</feature>
<keyword evidence="11" id="KW-1185">Reference proteome</keyword>
<feature type="domain" description="Clp1 P-loop" evidence="9">
    <location>
        <begin position="244"/>
        <end position="397"/>
    </location>
</feature>
<feature type="region of interest" description="Disordered" evidence="8">
    <location>
        <begin position="1"/>
        <end position="54"/>
    </location>
</feature>
<dbReference type="GO" id="GO:0005524">
    <property type="term" value="F:ATP binding"/>
    <property type="evidence" value="ECO:0007669"/>
    <property type="project" value="UniProtKB-KW"/>
</dbReference>
<evidence type="ECO:0000256" key="6">
    <source>
        <dbReference type="ARBA" id="ARBA00022777"/>
    </source>
</evidence>
<evidence type="ECO:0000256" key="7">
    <source>
        <dbReference type="ARBA" id="ARBA00022840"/>
    </source>
</evidence>
<protein>
    <recommendedName>
        <fullName evidence="3">Polynucleotide 5'-hydroxyl-kinase GRC3</fullName>
    </recommendedName>
    <alternativeName>
        <fullName evidence="2">Polynucleotide 5'-hydroxyl-kinase grc3</fullName>
    </alternativeName>
</protein>
<keyword evidence="7" id="KW-0067">ATP-binding</keyword>